<proteinExistence type="predicted"/>
<reference evidence="1 2" key="1">
    <citation type="submission" date="2018-11" db="EMBL/GenBank/DDBJ databases">
        <title>Whole genome sequence of Streptomyces paromomycinus NBRC 15454(T).</title>
        <authorList>
            <person name="Komaki H."/>
            <person name="Tamura T."/>
        </authorList>
    </citation>
    <scope>NUCLEOTIDE SEQUENCE [LARGE SCALE GENOMIC DNA]</scope>
    <source>
        <strain evidence="1 2">NBRC 15454</strain>
    </source>
</reference>
<keyword evidence="2" id="KW-1185">Reference proteome</keyword>
<dbReference type="EMBL" id="BHZD01000001">
    <property type="protein sequence ID" value="GCD40734.1"/>
    <property type="molecule type" value="Genomic_DNA"/>
</dbReference>
<dbReference type="RefSeq" id="WP_125051217.1">
    <property type="nucleotide sequence ID" value="NZ_BHZD01000001.1"/>
</dbReference>
<gene>
    <name evidence="1" type="ORF">GKJPGBOP_00387</name>
</gene>
<name>A0A401VUI7_STREY</name>
<protein>
    <submittedName>
        <fullName evidence="1">Uncharacterized protein</fullName>
    </submittedName>
</protein>
<organism evidence="1 2">
    <name type="scientific">Streptomyces paromomycinus</name>
    <name type="common">Streptomyces rimosus subsp. paromomycinus</name>
    <dbReference type="NCBI Taxonomy" id="92743"/>
    <lineage>
        <taxon>Bacteria</taxon>
        <taxon>Bacillati</taxon>
        <taxon>Actinomycetota</taxon>
        <taxon>Actinomycetes</taxon>
        <taxon>Kitasatosporales</taxon>
        <taxon>Streptomycetaceae</taxon>
        <taxon>Streptomyces</taxon>
    </lineage>
</organism>
<evidence type="ECO:0000313" key="2">
    <source>
        <dbReference type="Proteomes" id="UP000286746"/>
    </source>
</evidence>
<dbReference type="Proteomes" id="UP000286746">
    <property type="component" value="Unassembled WGS sequence"/>
</dbReference>
<accession>A0A401VUI7</accession>
<evidence type="ECO:0000313" key="1">
    <source>
        <dbReference type="EMBL" id="GCD40734.1"/>
    </source>
</evidence>
<sequence>MSVTPRKSPERGAADMAAPCRQYSWTPEVHDLYGDPESILRKVDALNMELAERRIFVLLTESEGHAQLRFFEQVEGKKYAVSAWTGESLDGAGGAIGDTILKNKGINCVGEQVRGLLARFPMVSPTTVPAPANARAAFAHTVRAHGEDTFMRATFALLC</sequence>
<comment type="caution">
    <text evidence="1">The sequence shown here is derived from an EMBL/GenBank/DDBJ whole genome shotgun (WGS) entry which is preliminary data.</text>
</comment>
<dbReference type="AlphaFoldDB" id="A0A401VUI7"/>